<accession>F0Y877</accession>
<feature type="repeat" description="RCC1" evidence="2">
    <location>
        <begin position="17"/>
        <end position="75"/>
    </location>
</feature>
<dbReference type="InterPro" id="IPR051625">
    <property type="entry name" value="Signaling_Regulatory_Domain"/>
</dbReference>
<dbReference type="GeneID" id="20218466"/>
<feature type="non-terminal residue" evidence="3">
    <location>
        <position position="1"/>
    </location>
</feature>
<dbReference type="RefSeq" id="XP_009036561.1">
    <property type="nucleotide sequence ID" value="XM_009038313.1"/>
</dbReference>
<reference evidence="3 4" key="1">
    <citation type="journal article" date="2011" name="Proc. Natl. Acad. Sci. U.S.A.">
        <title>Niche of harmful alga Aureococcus anophagefferens revealed through ecogenomics.</title>
        <authorList>
            <person name="Gobler C.J."/>
            <person name="Berry D.L."/>
            <person name="Dyhrman S.T."/>
            <person name="Wilhelm S.W."/>
            <person name="Salamov A."/>
            <person name="Lobanov A.V."/>
            <person name="Zhang Y."/>
            <person name="Collier J.L."/>
            <person name="Wurch L.L."/>
            <person name="Kustka A.B."/>
            <person name="Dill B.D."/>
            <person name="Shah M."/>
            <person name="VerBerkmoes N.C."/>
            <person name="Kuo A."/>
            <person name="Terry A."/>
            <person name="Pangilinan J."/>
            <person name="Lindquist E.A."/>
            <person name="Lucas S."/>
            <person name="Paulsen I.T."/>
            <person name="Hattenrath-Lehmann T.K."/>
            <person name="Talmage S.C."/>
            <person name="Walker E.A."/>
            <person name="Koch F."/>
            <person name="Burson A.M."/>
            <person name="Marcoval M.A."/>
            <person name="Tang Y.Z."/>
            <person name="Lecleir G.R."/>
            <person name="Coyne K.J."/>
            <person name="Berg G.M."/>
            <person name="Bertrand E.M."/>
            <person name="Saito M.A."/>
            <person name="Gladyshev V.N."/>
            <person name="Grigoriev I.V."/>
        </authorList>
    </citation>
    <scope>NUCLEOTIDE SEQUENCE [LARGE SCALE GENOMIC DNA]</scope>
    <source>
        <strain evidence="4">CCMP 1984</strain>
    </source>
</reference>
<dbReference type="Pfam" id="PF00415">
    <property type="entry name" value="RCC1"/>
    <property type="match status" value="1"/>
</dbReference>
<dbReference type="Gene3D" id="2.130.10.30">
    <property type="entry name" value="Regulator of chromosome condensation 1/beta-lactamase-inhibitor protein II"/>
    <property type="match status" value="1"/>
</dbReference>
<name>F0Y877_AURAN</name>
<dbReference type="SUPFAM" id="SSF50985">
    <property type="entry name" value="RCC1/BLIP-II"/>
    <property type="match status" value="1"/>
</dbReference>
<dbReference type="InParanoid" id="F0Y877"/>
<dbReference type="KEGG" id="aaf:AURANDRAFT_15089"/>
<evidence type="ECO:0000256" key="2">
    <source>
        <dbReference type="PROSITE-ProRule" id="PRU00235"/>
    </source>
</evidence>
<dbReference type="EMBL" id="GL833127">
    <property type="protein sequence ID" value="EGB08556.1"/>
    <property type="molecule type" value="Genomic_DNA"/>
</dbReference>
<sequence>RSVACGEAHVLAVAEDGALYAWGSNAQGQLGLGPSHFFDFRDERRPTPVVPFCGGDLRVAVAACGATHSAVVDERGATWTWG</sequence>
<organism evidence="4">
    <name type="scientific">Aureococcus anophagefferens</name>
    <name type="common">Harmful bloom alga</name>
    <dbReference type="NCBI Taxonomy" id="44056"/>
    <lineage>
        <taxon>Eukaryota</taxon>
        <taxon>Sar</taxon>
        <taxon>Stramenopiles</taxon>
        <taxon>Ochrophyta</taxon>
        <taxon>Pelagophyceae</taxon>
        <taxon>Pelagomonadales</taxon>
        <taxon>Pelagomonadaceae</taxon>
        <taxon>Aureococcus</taxon>
    </lineage>
</organism>
<dbReference type="eggNOG" id="KOG1426">
    <property type="taxonomic scope" value="Eukaryota"/>
</dbReference>
<dbReference type="PROSITE" id="PS50012">
    <property type="entry name" value="RCC1_3"/>
    <property type="match status" value="1"/>
</dbReference>
<evidence type="ECO:0000313" key="3">
    <source>
        <dbReference type="EMBL" id="EGB08556.1"/>
    </source>
</evidence>
<dbReference type="PANTHER" id="PTHR22872">
    <property type="entry name" value="BTK-BINDING PROTEIN-RELATED"/>
    <property type="match status" value="1"/>
</dbReference>
<dbReference type="InterPro" id="IPR000408">
    <property type="entry name" value="Reg_chr_condens"/>
</dbReference>
<protein>
    <submittedName>
        <fullName evidence="3">Uncharacterized protein</fullName>
    </submittedName>
</protein>
<dbReference type="InterPro" id="IPR009091">
    <property type="entry name" value="RCC1/BLIP-II"/>
</dbReference>
<evidence type="ECO:0000313" key="4">
    <source>
        <dbReference type="Proteomes" id="UP000002729"/>
    </source>
</evidence>
<proteinExistence type="predicted"/>
<dbReference type="Proteomes" id="UP000002729">
    <property type="component" value="Unassembled WGS sequence"/>
</dbReference>
<dbReference type="OrthoDB" id="10256179at2759"/>
<evidence type="ECO:0000256" key="1">
    <source>
        <dbReference type="ARBA" id="ARBA00022737"/>
    </source>
</evidence>
<feature type="non-terminal residue" evidence="3">
    <location>
        <position position="82"/>
    </location>
</feature>
<keyword evidence="1" id="KW-0677">Repeat</keyword>
<keyword evidence="4" id="KW-1185">Reference proteome</keyword>
<dbReference type="AlphaFoldDB" id="F0Y877"/>
<gene>
    <name evidence="3" type="ORF">AURANDRAFT_15089</name>
</gene>